<dbReference type="AlphaFoldDB" id="A0A1F5IMJ8"/>
<feature type="compositionally biased region" description="Polar residues" evidence="1">
    <location>
        <begin position="105"/>
        <end position="120"/>
    </location>
</feature>
<feature type="chain" id="PRO_5009518876" evidence="2">
    <location>
        <begin position="24"/>
        <end position="167"/>
    </location>
</feature>
<reference evidence="3 4" key="1">
    <citation type="journal article" date="2016" name="Nat. Commun.">
        <title>Thousands of microbial genomes shed light on interconnected biogeochemical processes in an aquifer system.</title>
        <authorList>
            <person name="Anantharaman K."/>
            <person name="Brown C.T."/>
            <person name="Hug L.A."/>
            <person name="Sharon I."/>
            <person name="Castelle C.J."/>
            <person name="Probst A.J."/>
            <person name="Thomas B.C."/>
            <person name="Singh A."/>
            <person name="Wilkins M.J."/>
            <person name="Karaoz U."/>
            <person name="Brodie E.L."/>
            <person name="Williams K.H."/>
            <person name="Hubbard S.S."/>
            <person name="Banfield J.F."/>
        </authorList>
    </citation>
    <scope>NUCLEOTIDE SEQUENCE [LARGE SCALE GENOMIC DNA]</scope>
</reference>
<gene>
    <name evidence="3" type="ORF">A2858_02615</name>
</gene>
<sequence length="167" mass="17773">MFKLSQGLTLILFAFIFIPAVFAAPEDIQCPINTIRKIEGSSVVCVSQNQSQSQSQTQDNNQSVNVSNTNNNSISNSGSALAAATSAPTSTPTSTPTSQPQATQKGSTPQVIAQTPTQTKELPKTGLPLAGWALASLLPVGFKLKNLGHSKDIESANTLWEEKQFRK</sequence>
<feature type="compositionally biased region" description="Low complexity" evidence="1">
    <location>
        <begin position="51"/>
        <end position="104"/>
    </location>
</feature>
<evidence type="ECO:0000256" key="2">
    <source>
        <dbReference type="SAM" id="SignalP"/>
    </source>
</evidence>
<name>A0A1F5IMJ8_9BACT</name>
<evidence type="ECO:0000313" key="4">
    <source>
        <dbReference type="Proteomes" id="UP000178457"/>
    </source>
</evidence>
<dbReference type="EMBL" id="MFCL01000003">
    <property type="protein sequence ID" value="OGE17601.1"/>
    <property type="molecule type" value="Genomic_DNA"/>
</dbReference>
<feature type="region of interest" description="Disordered" evidence="1">
    <location>
        <begin position="51"/>
        <end position="124"/>
    </location>
</feature>
<accession>A0A1F5IMJ8</accession>
<proteinExistence type="predicted"/>
<feature type="signal peptide" evidence="2">
    <location>
        <begin position="1"/>
        <end position="23"/>
    </location>
</feature>
<organism evidence="3 4">
    <name type="scientific">Candidatus Daviesbacteria bacterium RIFCSPHIGHO2_01_FULL_36_37</name>
    <dbReference type="NCBI Taxonomy" id="1797758"/>
    <lineage>
        <taxon>Bacteria</taxon>
        <taxon>Candidatus Daviesiibacteriota</taxon>
    </lineage>
</organism>
<evidence type="ECO:0000313" key="3">
    <source>
        <dbReference type="EMBL" id="OGE17601.1"/>
    </source>
</evidence>
<protein>
    <submittedName>
        <fullName evidence="3">Uncharacterized protein</fullName>
    </submittedName>
</protein>
<keyword evidence="2" id="KW-0732">Signal</keyword>
<evidence type="ECO:0000256" key="1">
    <source>
        <dbReference type="SAM" id="MobiDB-lite"/>
    </source>
</evidence>
<dbReference type="Proteomes" id="UP000178457">
    <property type="component" value="Unassembled WGS sequence"/>
</dbReference>
<comment type="caution">
    <text evidence="3">The sequence shown here is derived from an EMBL/GenBank/DDBJ whole genome shotgun (WGS) entry which is preliminary data.</text>
</comment>